<feature type="domain" description="Neurotransmitter-gated ion-channel transmembrane" evidence="2">
    <location>
        <begin position="78"/>
        <end position="160"/>
    </location>
</feature>
<dbReference type="EMBL" id="JAIWYP010000016">
    <property type="protein sequence ID" value="KAH3697889.1"/>
    <property type="molecule type" value="Genomic_DNA"/>
</dbReference>
<reference evidence="3" key="2">
    <citation type="submission" date="2020-11" db="EMBL/GenBank/DDBJ databases">
        <authorList>
            <person name="McCartney M.A."/>
            <person name="Auch B."/>
            <person name="Kono T."/>
            <person name="Mallez S."/>
            <person name="Becker A."/>
            <person name="Gohl D.M."/>
            <person name="Silverstein K.A.T."/>
            <person name="Koren S."/>
            <person name="Bechman K.B."/>
            <person name="Herman A."/>
            <person name="Abrahante J.E."/>
            <person name="Garbe J."/>
        </authorList>
    </citation>
    <scope>NUCLEOTIDE SEQUENCE</scope>
    <source>
        <strain evidence="3">Duluth1</strain>
        <tissue evidence="3">Whole animal</tissue>
    </source>
</reference>
<dbReference type="AlphaFoldDB" id="A0A9D3YG09"/>
<dbReference type="InterPro" id="IPR038050">
    <property type="entry name" value="Neuro_actylchol_rec"/>
</dbReference>
<organism evidence="3 4">
    <name type="scientific">Dreissena polymorpha</name>
    <name type="common">Zebra mussel</name>
    <name type="synonym">Mytilus polymorpha</name>
    <dbReference type="NCBI Taxonomy" id="45954"/>
    <lineage>
        <taxon>Eukaryota</taxon>
        <taxon>Metazoa</taxon>
        <taxon>Spiralia</taxon>
        <taxon>Lophotrochozoa</taxon>
        <taxon>Mollusca</taxon>
        <taxon>Bivalvia</taxon>
        <taxon>Autobranchia</taxon>
        <taxon>Heteroconchia</taxon>
        <taxon>Euheterodonta</taxon>
        <taxon>Imparidentia</taxon>
        <taxon>Neoheterodontei</taxon>
        <taxon>Myida</taxon>
        <taxon>Dreissenoidea</taxon>
        <taxon>Dreissenidae</taxon>
        <taxon>Dreissena</taxon>
    </lineage>
</organism>
<evidence type="ECO:0000256" key="1">
    <source>
        <dbReference type="SAM" id="Phobius"/>
    </source>
</evidence>
<dbReference type="SUPFAM" id="SSF90112">
    <property type="entry name" value="Neurotransmitter-gated ion-channel transmembrane pore"/>
    <property type="match status" value="1"/>
</dbReference>
<sequence length="215" mass="24143">MQFEFMPANYDPSKIKLSPSESEVLLNHYSGNGALDHVRIVVKTQQGYFMVVFEIERKPRFVVEKYDTSTDIHVCFKYLGLLIPTECGERISYCLTVLLSIAVFLTLVGNNLPKNSSPMSLFSYYLVSVLVISVAITLAVICSLHLYHRSGRQPSAAWRTIARCLSCGCARWTAPGSSYTTNRSDDGTFESTEQAKYSGSHDMNLMPYRHSLVES</sequence>
<dbReference type="InterPro" id="IPR006029">
    <property type="entry name" value="Neurotrans-gated_channel_TM"/>
</dbReference>
<keyword evidence="4" id="KW-1185">Reference proteome</keyword>
<proteinExistence type="predicted"/>
<dbReference type="InterPro" id="IPR036719">
    <property type="entry name" value="Neuro-gated_channel_TM_sf"/>
</dbReference>
<dbReference type="CDD" id="cd19051">
    <property type="entry name" value="LGIC_TM_cation"/>
    <property type="match status" value="1"/>
</dbReference>
<feature type="transmembrane region" description="Helical" evidence="1">
    <location>
        <begin position="122"/>
        <end position="147"/>
    </location>
</feature>
<evidence type="ECO:0000313" key="4">
    <source>
        <dbReference type="Proteomes" id="UP000828390"/>
    </source>
</evidence>
<dbReference type="GO" id="GO:0006811">
    <property type="term" value="P:monoatomic ion transport"/>
    <property type="evidence" value="ECO:0007669"/>
    <property type="project" value="InterPro"/>
</dbReference>
<keyword evidence="1" id="KW-1133">Transmembrane helix</keyword>
<dbReference type="GO" id="GO:0016020">
    <property type="term" value="C:membrane"/>
    <property type="evidence" value="ECO:0007669"/>
    <property type="project" value="InterPro"/>
</dbReference>
<comment type="caution">
    <text evidence="3">The sequence shown here is derived from an EMBL/GenBank/DDBJ whole genome shotgun (WGS) entry which is preliminary data.</text>
</comment>
<gene>
    <name evidence="3" type="ORF">DPMN_085401</name>
</gene>
<accession>A0A9D3YG09</accession>
<keyword evidence="1" id="KW-0472">Membrane</keyword>
<feature type="transmembrane region" description="Helical" evidence="1">
    <location>
        <begin position="91"/>
        <end position="110"/>
    </location>
</feature>
<evidence type="ECO:0000259" key="2">
    <source>
        <dbReference type="Pfam" id="PF02932"/>
    </source>
</evidence>
<name>A0A9D3YG09_DREPO</name>
<reference evidence="3" key="1">
    <citation type="journal article" date="2019" name="bioRxiv">
        <title>The Genome of the Zebra Mussel, Dreissena polymorpha: A Resource for Invasive Species Research.</title>
        <authorList>
            <person name="McCartney M.A."/>
            <person name="Auch B."/>
            <person name="Kono T."/>
            <person name="Mallez S."/>
            <person name="Zhang Y."/>
            <person name="Obille A."/>
            <person name="Becker A."/>
            <person name="Abrahante J.E."/>
            <person name="Garbe J."/>
            <person name="Badalamenti J.P."/>
            <person name="Herman A."/>
            <person name="Mangelson H."/>
            <person name="Liachko I."/>
            <person name="Sullivan S."/>
            <person name="Sone E.D."/>
            <person name="Koren S."/>
            <person name="Silverstein K.A.T."/>
            <person name="Beckman K.B."/>
            <person name="Gohl D.M."/>
        </authorList>
    </citation>
    <scope>NUCLEOTIDE SEQUENCE</scope>
    <source>
        <strain evidence="3">Duluth1</strain>
        <tissue evidence="3">Whole animal</tissue>
    </source>
</reference>
<dbReference type="Gene3D" id="1.20.58.390">
    <property type="entry name" value="Neurotransmitter-gated ion-channel transmembrane domain"/>
    <property type="match status" value="1"/>
</dbReference>
<evidence type="ECO:0000313" key="3">
    <source>
        <dbReference type="EMBL" id="KAH3697889.1"/>
    </source>
</evidence>
<dbReference type="Pfam" id="PF02932">
    <property type="entry name" value="Neur_chan_memb"/>
    <property type="match status" value="1"/>
</dbReference>
<protein>
    <recommendedName>
        <fullName evidence="2">Neurotransmitter-gated ion-channel transmembrane domain-containing protein</fullName>
    </recommendedName>
</protein>
<keyword evidence="1" id="KW-0812">Transmembrane</keyword>
<dbReference type="Proteomes" id="UP000828390">
    <property type="component" value="Unassembled WGS sequence"/>
</dbReference>